<reference evidence="7" key="1">
    <citation type="journal article" date="2019" name="Int. J. Syst. Evol. Microbiol.">
        <title>The Global Catalogue of Microorganisms (GCM) 10K type strain sequencing project: providing services to taxonomists for standard genome sequencing and annotation.</title>
        <authorList>
            <consortium name="The Broad Institute Genomics Platform"/>
            <consortium name="The Broad Institute Genome Sequencing Center for Infectious Disease"/>
            <person name="Wu L."/>
            <person name="Ma J."/>
        </authorList>
    </citation>
    <scope>NUCLEOTIDE SEQUENCE [LARGE SCALE GENOMIC DNA]</scope>
    <source>
        <strain evidence="7">CCM 8912</strain>
    </source>
</reference>
<evidence type="ECO:0000259" key="5">
    <source>
        <dbReference type="PROSITE" id="PS51464"/>
    </source>
</evidence>
<feature type="domain" description="HTH rpiR-type" evidence="4">
    <location>
        <begin position="1"/>
        <end position="77"/>
    </location>
</feature>
<dbReference type="Pfam" id="PF01380">
    <property type="entry name" value="SIS"/>
    <property type="match status" value="1"/>
</dbReference>
<keyword evidence="1" id="KW-0805">Transcription regulation</keyword>
<dbReference type="EMBL" id="JBHTOK010000070">
    <property type="protein sequence ID" value="MFD1441512.1"/>
    <property type="molecule type" value="Genomic_DNA"/>
</dbReference>
<dbReference type="Proteomes" id="UP001597212">
    <property type="component" value="Unassembled WGS sequence"/>
</dbReference>
<dbReference type="InterPro" id="IPR035472">
    <property type="entry name" value="RpiR-like_SIS"/>
</dbReference>
<dbReference type="Gene3D" id="1.10.10.10">
    <property type="entry name" value="Winged helix-like DNA-binding domain superfamily/Winged helix DNA-binding domain"/>
    <property type="match status" value="1"/>
</dbReference>
<dbReference type="InterPro" id="IPR036388">
    <property type="entry name" value="WH-like_DNA-bd_sf"/>
</dbReference>
<dbReference type="PANTHER" id="PTHR30514">
    <property type="entry name" value="GLUCOKINASE"/>
    <property type="match status" value="1"/>
</dbReference>
<keyword evidence="3" id="KW-0804">Transcription</keyword>
<dbReference type="InterPro" id="IPR000281">
    <property type="entry name" value="HTH_RpiR"/>
</dbReference>
<keyword evidence="2" id="KW-0238">DNA-binding</keyword>
<evidence type="ECO:0000259" key="4">
    <source>
        <dbReference type="PROSITE" id="PS51071"/>
    </source>
</evidence>
<protein>
    <submittedName>
        <fullName evidence="6">MurR/RpiR family transcriptional regulator</fullName>
    </submittedName>
</protein>
<dbReference type="Gene3D" id="3.40.50.10490">
    <property type="entry name" value="Glucose-6-phosphate isomerase like protein, domain 1"/>
    <property type="match status" value="1"/>
</dbReference>
<dbReference type="Pfam" id="PF01418">
    <property type="entry name" value="HTH_6"/>
    <property type="match status" value="1"/>
</dbReference>
<dbReference type="InterPro" id="IPR046348">
    <property type="entry name" value="SIS_dom_sf"/>
</dbReference>
<evidence type="ECO:0000313" key="7">
    <source>
        <dbReference type="Proteomes" id="UP001597212"/>
    </source>
</evidence>
<dbReference type="PROSITE" id="PS51464">
    <property type="entry name" value="SIS"/>
    <property type="match status" value="1"/>
</dbReference>
<name>A0ABW4D093_9LACO</name>
<dbReference type="InterPro" id="IPR047640">
    <property type="entry name" value="RpiR-like"/>
</dbReference>
<dbReference type="InterPro" id="IPR009057">
    <property type="entry name" value="Homeodomain-like_sf"/>
</dbReference>
<comment type="caution">
    <text evidence="6">The sequence shown here is derived from an EMBL/GenBank/DDBJ whole genome shotgun (WGS) entry which is preliminary data.</text>
</comment>
<evidence type="ECO:0000256" key="3">
    <source>
        <dbReference type="ARBA" id="ARBA00023163"/>
    </source>
</evidence>
<dbReference type="SUPFAM" id="SSF46689">
    <property type="entry name" value="Homeodomain-like"/>
    <property type="match status" value="1"/>
</dbReference>
<dbReference type="CDD" id="cd05013">
    <property type="entry name" value="SIS_RpiR"/>
    <property type="match status" value="1"/>
</dbReference>
<organism evidence="6 7">
    <name type="scientific">Lacticaseibacillus hegangensis</name>
    <dbReference type="NCBI Taxonomy" id="2486010"/>
    <lineage>
        <taxon>Bacteria</taxon>
        <taxon>Bacillati</taxon>
        <taxon>Bacillota</taxon>
        <taxon>Bacilli</taxon>
        <taxon>Lactobacillales</taxon>
        <taxon>Lactobacillaceae</taxon>
        <taxon>Lacticaseibacillus</taxon>
    </lineage>
</organism>
<dbReference type="SUPFAM" id="SSF53697">
    <property type="entry name" value="SIS domain"/>
    <property type="match status" value="1"/>
</dbReference>
<keyword evidence="7" id="KW-1185">Reference proteome</keyword>
<evidence type="ECO:0000313" key="6">
    <source>
        <dbReference type="EMBL" id="MFD1441512.1"/>
    </source>
</evidence>
<dbReference type="PROSITE" id="PS51071">
    <property type="entry name" value="HTH_RPIR"/>
    <property type="match status" value="1"/>
</dbReference>
<gene>
    <name evidence="6" type="ORF">ACFQ5K_09025</name>
</gene>
<feature type="domain" description="SIS" evidence="5">
    <location>
        <begin position="123"/>
        <end position="268"/>
    </location>
</feature>
<proteinExistence type="predicted"/>
<dbReference type="PANTHER" id="PTHR30514:SF10">
    <property type="entry name" value="MURR_RPIR FAMILY TRANSCRIPTIONAL REGULATOR"/>
    <property type="match status" value="1"/>
</dbReference>
<accession>A0ABW4D093</accession>
<dbReference type="RefSeq" id="WP_125756633.1">
    <property type="nucleotide sequence ID" value="NZ_JBHTOK010000070.1"/>
</dbReference>
<evidence type="ECO:0000256" key="2">
    <source>
        <dbReference type="ARBA" id="ARBA00023125"/>
    </source>
</evidence>
<sequence length="286" mass="32279">MSFKDRVEASKNHLTTAETKVADYVVKHPEHVVQLTVDQLARAAGSSAATVVRMVKKLDIDSYVGLRIMLTKDLSEESTKKAPKLDIQANESFRSIRDKLAENDITNIQQTKDLLDAKECETAVSRLRKTRNLFVFGIGASSLAAENIYQKWSRIGVHVVKDNDMNVFLTELSAATTHDTLWLISNSGETPELIYLAEYAKRRGIFLITLTRFGRNQLSILADAALKTMNPMEPDIRVGATNSITGQFYVIDVVLYVYFSRTFKQSFSRVEASRKLVKDYQAKFKK</sequence>
<dbReference type="InterPro" id="IPR001347">
    <property type="entry name" value="SIS_dom"/>
</dbReference>
<evidence type="ECO:0000256" key="1">
    <source>
        <dbReference type="ARBA" id="ARBA00023015"/>
    </source>
</evidence>